<proteinExistence type="predicted"/>
<evidence type="ECO:0000259" key="2">
    <source>
        <dbReference type="Pfam" id="PF04235"/>
    </source>
</evidence>
<keyword evidence="1" id="KW-1133">Transmembrane helix</keyword>
<feature type="transmembrane region" description="Helical" evidence="1">
    <location>
        <begin position="273"/>
        <end position="294"/>
    </location>
</feature>
<feature type="transmembrane region" description="Helical" evidence="1">
    <location>
        <begin position="117"/>
        <end position="132"/>
    </location>
</feature>
<dbReference type="Pfam" id="PF04235">
    <property type="entry name" value="DUF418"/>
    <property type="match status" value="1"/>
</dbReference>
<feature type="transmembrane region" description="Helical" evidence="1">
    <location>
        <begin position="343"/>
        <end position="363"/>
    </location>
</feature>
<dbReference type="InterPro" id="IPR052529">
    <property type="entry name" value="Bact_Transport_Assoc"/>
</dbReference>
<feature type="transmembrane region" description="Helical" evidence="1">
    <location>
        <begin position="144"/>
        <end position="164"/>
    </location>
</feature>
<evidence type="ECO:0000256" key="1">
    <source>
        <dbReference type="SAM" id="Phobius"/>
    </source>
</evidence>
<dbReference type="PANTHER" id="PTHR30590:SF2">
    <property type="entry name" value="INNER MEMBRANE PROTEIN"/>
    <property type="match status" value="1"/>
</dbReference>
<dbReference type="PANTHER" id="PTHR30590">
    <property type="entry name" value="INNER MEMBRANE PROTEIN"/>
    <property type="match status" value="1"/>
</dbReference>
<keyword evidence="1" id="KW-0812">Transmembrane</keyword>
<feature type="transmembrane region" description="Helical" evidence="1">
    <location>
        <begin position="56"/>
        <end position="81"/>
    </location>
</feature>
<reference evidence="3 4" key="1">
    <citation type="submission" date="2020-12" db="EMBL/GenBank/DDBJ databases">
        <title>Whole genome sequencing and de novo assembly of Staphylococcus pseudintermedius: a novel pangenome approach to unravel pathogenesis of canine pyoderma.</title>
        <authorList>
            <person name="Ferrer L."/>
            <person name="Perez D."/>
            <person name="Fonticoba R."/>
            <person name="Vines J."/>
            <person name="Fabregas N."/>
            <person name="Madronero S."/>
            <person name="Meroni G."/>
            <person name="Martino P."/>
            <person name="Martinez S."/>
            <person name="Cusco A."/>
            <person name="Migura L."/>
            <person name="Francino O."/>
        </authorList>
    </citation>
    <scope>NUCLEOTIDE SEQUENCE [LARGE SCALE GENOMIC DNA]</scope>
    <source>
        <strain evidence="3 4">HSP080</strain>
    </source>
</reference>
<organism evidence="3 4">
    <name type="scientific">Staphylococcus pseudintermedius</name>
    <dbReference type="NCBI Taxonomy" id="283734"/>
    <lineage>
        <taxon>Bacteria</taxon>
        <taxon>Bacillati</taxon>
        <taxon>Bacillota</taxon>
        <taxon>Bacilli</taxon>
        <taxon>Bacillales</taxon>
        <taxon>Staphylococcaceae</taxon>
        <taxon>Staphylococcus</taxon>
        <taxon>Staphylococcus intermedius group</taxon>
    </lineage>
</organism>
<feature type="transmembrane region" description="Helical" evidence="1">
    <location>
        <begin position="15"/>
        <end position="36"/>
    </location>
</feature>
<feature type="transmembrane region" description="Helical" evidence="1">
    <location>
        <begin position="93"/>
        <end position="111"/>
    </location>
</feature>
<dbReference type="EMBL" id="CP066884">
    <property type="protein sequence ID" value="QQM97862.1"/>
    <property type="molecule type" value="Genomic_DNA"/>
</dbReference>
<dbReference type="RefSeq" id="WP_200360662.1">
    <property type="nucleotide sequence ID" value="NZ_CP066884.1"/>
</dbReference>
<accession>A0A7T7NYY2</accession>
<dbReference type="InterPro" id="IPR007349">
    <property type="entry name" value="DUF418"/>
</dbReference>
<gene>
    <name evidence="3" type="ORF">JGZ15_10440</name>
</gene>
<feature type="domain" description="DUF418" evidence="2">
    <location>
        <begin position="229"/>
        <end position="382"/>
    </location>
</feature>
<dbReference type="Proteomes" id="UP000595859">
    <property type="component" value="Chromosome"/>
</dbReference>
<feature type="transmembrane region" description="Helical" evidence="1">
    <location>
        <begin position="249"/>
        <end position="267"/>
    </location>
</feature>
<evidence type="ECO:0000313" key="4">
    <source>
        <dbReference type="Proteomes" id="UP000595859"/>
    </source>
</evidence>
<name>A0A7T7NYY2_STAPS</name>
<feature type="transmembrane region" description="Helical" evidence="1">
    <location>
        <begin position="315"/>
        <end position="337"/>
    </location>
</feature>
<feature type="transmembrane region" description="Helical" evidence="1">
    <location>
        <begin position="218"/>
        <end position="237"/>
    </location>
</feature>
<sequence length="390" mass="44701">MASTPKKQRIIELDALRGMSLFSILLMNILVFSFPYEHVRLDVALQGVNGFLFRVVSLLVIGSFYPIFSFLFGFSLMLIYNSTQQRGIAFKPVMIRRLIFLALLGLIHGFFFYSGDILFTYAVMGFGAMWCTKSSVKRLKNATIILFAIKVVIWGLPFLIMGWMTKAKLPFSGGSQAELNNVLQAQTSVHYIDFFLYNAQDNFSNIARRTLTLDWLDIFPYLLLGMAAMKGHFVTWVKEHPTRAIKWGDLFIIIGVLIKFLGAYAITNPGYMMFSFTVGGPLLSVGIVLLFFHMMQYHTAQKFLDPFRYLGKMSLSVYLSQTLVCMFFFAGFGLGFYNQLPLYQTYLFALALFLVQVVICYVYQRQFTQGPVEWVWRKVTYFGVKTMSSK</sequence>
<protein>
    <submittedName>
        <fullName evidence="3">DUF418 domain-containing protein</fullName>
    </submittedName>
</protein>
<evidence type="ECO:0000313" key="3">
    <source>
        <dbReference type="EMBL" id="QQM97862.1"/>
    </source>
</evidence>
<keyword evidence="1" id="KW-0472">Membrane</keyword>
<dbReference type="AlphaFoldDB" id="A0A7T7NYY2"/>